<protein>
    <submittedName>
        <fullName evidence="3">Uncharacterized protein LOC127566123</fullName>
    </submittedName>
</protein>
<evidence type="ECO:0000313" key="3">
    <source>
        <dbReference type="RefSeq" id="XP_051863699.1"/>
    </source>
</evidence>
<dbReference type="AlphaFoldDB" id="A0A9C6WII9"/>
<accession>A0A9C6WII9</accession>
<dbReference type="Proteomes" id="UP000515160">
    <property type="component" value="Chromosome 2R"/>
</dbReference>
<dbReference type="RefSeq" id="XP_051863699.1">
    <property type="nucleotide sequence ID" value="XM_052007739.1"/>
</dbReference>
<dbReference type="OrthoDB" id="7850102at2759"/>
<keyword evidence="1" id="KW-0175">Coiled coil</keyword>
<proteinExistence type="predicted"/>
<evidence type="ECO:0000313" key="2">
    <source>
        <dbReference type="Proteomes" id="UP000515160"/>
    </source>
</evidence>
<keyword evidence="2" id="KW-1185">Reference proteome</keyword>
<organism evidence="2 3">
    <name type="scientific">Drosophila albomicans</name>
    <name type="common">Fruit fly</name>
    <dbReference type="NCBI Taxonomy" id="7291"/>
    <lineage>
        <taxon>Eukaryota</taxon>
        <taxon>Metazoa</taxon>
        <taxon>Ecdysozoa</taxon>
        <taxon>Arthropoda</taxon>
        <taxon>Hexapoda</taxon>
        <taxon>Insecta</taxon>
        <taxon>Pterygota</taxon>
        <taxon>Neoptera</taxon>
        <taxon>Endopterygota</taxon>
        <taxon>Diptera</taxon>
        <taxon>Brachycera</taxon>
        <taxon>Muscomorpha</taxon>
        <taxon>Ephydroidea</taxon>
        <taxon>Drosophilidae</taxon>
        <taxon>Drosophila</taxon>
    </lineage>
</organism>
<sequence>MLSDYELDKLFVKQISSVTRIVKNLPENDAVLSACTRWFQILQKAKKEEKFERNYILLMLHRQLNDSDTLGFPFNDERQNELQTVYQITLKPADSDDNDDDIQASSSSSNCRCIACTDSKSHQNEDQYQRLSRLNDTLGKELQVLQSKLNILTERRKLCLVKIDDMQKANRMFQKDIDNMKKIFLSSPVTALKKLTLNECPRFFSLMFKGLCQSAQDSEKFRQLDERLEQVLREHINHRSREAVWQEITKEYDALRAEFDRRYKQIIEDQETTQFQELSFYGKKCLMILKTLFIESFNGEKQLKSNVIAYLDKQYETLHRK</sequence>
<reference evidence="3" key="1">
    <citation type="submission" date="2025-08" db="UniProtKB">
        <authorList>
            <consortium name="RefSeq"/>
        </authorList>
    </citation>
    <scope>IDENTIFICATION</scope>
    <source>
        <strain evidence="3">15112-1751.03</strain>
        <tissue evidence="3">Whole Adult</tissue>
    </source>
</reference>
<evidence type="ECO:0000256" key="1">
    <source>
        <dbReference type="SAM" id="Coils"/>
    </source>
</evidence>
<name>A0A9C6WII9_DROAB</name>
<gene>
    <name evidence="3" type="primary">LOC127566123</name>
</gene>
<feature type="coiled-coil region" evidence="1">
    <location>
        <begin position="128"/>
        <end position="155"/>
    </location>
</feature>
<dbReference type="GeneID" id="127566123"/>